<dbReference type="AlphaFoldDB" id="A0A433U5E5"/>
<dbReference type="Pfam" id="PF00400">
    <property type="entry name" value="WD40"/>
    <property type="match status" value="1"/>
</dbReference>
<keyword evidence="1" id="KW-0853">WD repeat</keyword>
<evidence type="ECO:0000256" key="1">
    <source>
        <dbReference type="PROSITE-ProRule" id="PRU00221"/>
    </source>
</evidence>
<dbReference type="InterPro" id="IPR001680">
    <property type="entry name" value="WD40_rpt"/>
</dbReference>
<accession>A0A433U5E5</accession>
<protein>
    <submittedName>
        <fullName evidence="2">Uncharacterized protein</fullName>
    </submittedName>
</protein>
<dbReference type="PROSITE" id="PS50082">
    <property type="entry name" value="WD_REPEATS_2"/>
    <property type="match status" value="1"/>
</dbReference>
<proteinExistence type="predicted"/>
<dbReference type="PANTHER" id="PTHR19879">
    <property type="entry name" value="TRANSCRIPTION INITIATION FACTOR TFIID"/>
    <property type="match status" value="1"/>
</dbReference>
<dbReference type="Proteomes" id="UP000271974">
    <property type="component" value="Unassembled WGS sequence"/>
</dbReference>
<sequence>LYHIAFGNCGSEGLIEIQRVKRAERLDQIKVDQPLARMTVSETSQEAVFQVGDKQLKILDLDKQVWVRSLDIQGTIAAFDVDWEDDKVLVADAADVVTLYNLKFVKLVHRNSGFGKAAHVSTSENHVMVVTTDSKVKIWDEKAFFGTASSNLGAAQKIEEKKNSDSVVALRMSEVLDATCFIVTNQKELVTLGRSNMCRVWSVETMTVLKEFSVDITPTEMAMAINRTVLAFDDVERKMVAFSVDSGTTVCNTLPENVLCFTLMKDKSKAVLVVMEKTAPSVYIYDVKANSSTCKFSINLTYKCVKAQVCLTPSERYAVLTVEVTPKEQEAIAQMWTKGGKLPEQRHPCRFSAVDLTAVSTRGTVNPSHVFFRLSKVPQLGVTAAPYRGNTVMVSSRRWVMFWDIPTGNCDQTIDKASRKTKMYRPNWLGQECQGVNMVFASSPDKHYVAVGSEDGYVFVNGAESGMPVGMKAPSSRHPSPVNLACFNPKSSILASACTGGHLKLWDPKTGHCVFSASLGVEVTKMTFTPDGTKLAALISAERGRLLLFDVKEKAN</sequence>
<name>A0A433U5E5_ELYCH</name>
<evidence type="ECO:0000313" key="2">
    <source>
        <dbReference type="EMBL" id="RUS89014.1"/>
    </source>
</evidence>
<comment type="caution">
    <text evidence="2">The sequence shown here is derived from an EMBL/GenBank/DDBJ whole genome shotgun (WGS) entry which is preliminary data.</text>
</comment>
<dbReference type="InterPro" id="IPR015943">
    <property type="entry name" value="WD40/YVTN_repeat-like_dom_sf"/>
</dbReference>
<dbReference type="STRING" id="188477.A0A433U5E5"/>
<dbReference type="EMBL" id="RQTK01000069">
    <property type="protein sequence ID" value="RUS89014.1"/>
    <property type="molecule type" value="Genomic_DNA"/>
</dbReference>
<organism evidence="2 3">
    <name type="scientific">Elysia chlorotica</name>
    <name type="common">Eastern emerald elysia</name>
    <name type="synonym">Sea slug</name>
    <dbReference type="NCBI Taxonomy" id="188477"/>
    <lineage>
        <taxon>Eukaryota</taxon>
        <taxon>Metazoa</taxon>
        <taxon>Spiralia</taxon>
        <taxon>Lophotrochozoa</taxon>
        <taxon>Mollusca</taxon>
        <taxon>Gastropoda</taxon>
        <taxon>Heterobranchia</taxon>
        <taxon>Euthyneura</taxon>
        <taxon>Panpulmonata</taxon>
        <taxon>Sacoglossa</taxon>
        <taxon>Placobranchoidea</taxon>
        <taxon>Plakobranchidae</taxon>
        <taxon>Elysia</taxon>
    </lineage>
</organism>
<feature type="non-terminal residue" evidence="2">
    <location>
        <position position="1"/>
    </location>
</feature>
<dbReference type="SMART" id="SM00320">
    <property type="entry name" value="WD40"/>
    <property type="match status" value="3"/>
</dbReference>
<dbReference type="SUPFAM" id="SSF50978">
    <property type="entry name" value="WD40 repeat-like"/>
    <property type="match status" value="2"/>
</dbReference>
<dbReference type="OrthoDB" id="6160390at2759"/>
<dbReference type="PANTHER" id="PTHR19879:SF9">
    <property type="entry name" value="TRANSCRIPTION INITIATION FACTOR TFIID SUBUNIT 5"/>
    <property type="match status" value="1"/>
</dbReference>
<dbReference type="Gene3D" id="2.130.10.10">
    <property type="entry name" value="YVTN repeat-like/Quinoprotein amine dehydrogenase"/>
    <property type="match status" value="2"/>
</dbReference>
<reference evidence="2 3" key="1">
    <citation type="submission" date="2019-01" db="EMBL/GenBank/DDBJ databases">
        <title>A draft genome assembly of the solar-powered sea slug Elysia chlorotica.</title>
        <authorList>
            <person name="Cai H."/>
            <person name="Li Q."/>
            <person name="Fang X."/>
            <person name="Li J."/>
            <person name="Curtis N.E."/>
            <person name="Altenburger A."/>
            <person name="Shibata T."/>
            <person name="Feng M."/>
            <person name="Maeda T."/>
            <person name="Schwartz J.A."/>
            <person name="Shigenobu S."/>
            <person name="Lundholm N."/>
            <person name="Nishiyama T."/>
            <person name="Yang H."/>
            <person name="Hasebe M."/>
            <person name="Li S."/>
            <person name="Pierce S.K."/>
            <person name="Wang J."/>
        </authorList>
    </citation>
    <scope>NUCLEOTIDE SEQUENCE [LARGE SCALE GENOMIC DNA]</scope>
    <source>
        <strain evidence="2">EC2010</strain>
        <tissue evidence="2">Whole organism of an adult</tissue>
    </source>
</reference>
<dbReference type="InterPro" id="IPR036322">
    <property type="entry name" value="WD40_repeat_dom_sf"/>
</dbReference>
<feature type="repeat" description="WD" evidence="1">
    <location>
        <begin position="475"/>
        <end position="516"/>
    </location>
</feature>
<evidence type="ECO:0000313" key="3">
    <source>
        <dbReference type="Proteomes" id="UP000271974"/>
    </source>
</evidence>
<keyword evidence="3" id="KW-1185">Reference proteome</keyword>
<gene>
    <name evidence="2" type="ORF">EGW08_003261</name>
</gene>